<dbReference type="AlphaFoldDB" id="A0A7G7YLG8"/>
<dbReference type="EMBL" id="CP046883">
    <property type="protein sequence ID" value="QNH95338.1"/>
    <property type="molecule type" value="Genomic_DNA"/>
</dbReference>
<dbReference type="InterPro" id="IPR050765">
    <property type="entry name" value="Riboflavin_Biosynth_HTPR"/>
</dbReference>
<protein>
    <submittedName>
        <fullName evidence="2">Dihydrofolate reductase</fullName>
    </submittedName>
</protein>
<dbReference type="Gene3D" id="3.40.430.10">
    <property type="entry name" value="Dihydrofolate Reductase, subunit A"/>
    <property type="match status" value="1"/>
</dbReference>
<gene>
    <name evidence="2" type="ORF">GP473_00225</name>
</gene>
<dbReference type="PANTHER" id="PTHR38011:SF2">
    <property type="entry name" value="BIFUNCTIONAL DEAMINASE-REDUCTASE DOMAIN PROTEIN"/>
    <property type="match status" value="1"/>
</dbReference>
<dbReference type="InterPro" id="IPR002734">
    <property type="entry name" value="RibDG_C"/>
</dbReference>
<dbReference type="InterPro" id="IPR024072">
    <property type="entry name" value="DHFR-like_dom_sf"/>
</dbReference>
<keyword evidence="3" id="KW-1185">Reference proteome</keyword>
<dbReference type="KEGG" id="cans:GP473_00225"/>
<dbReference type="RefSeq" id="WP_186276921.1">
    <property type="nucleotide sequence ID" value="NZ_CP046883.1"/>
</dbReference>
<dbReference type="Pfam" id="PF01872">
    <property type="entry name" value="RibD_C"/>
    <property type="match status" value="1"/>
</dbReference>
<sequence length="197" mass="21990">MTRRLTATLFYSIDGIAPDPYKFQRDSFDAGLAQFIDESIEHVDDTILGRTSYTEWADYWPIVTDGPDARFAAFINHTRKHIASRHLTQDDLNWENSTLITGDLVEYVRALKETEGRDIAVQGSLSVVRQLVDAGLIDTLTLIIHPAIAGKGRGLFQGALPTRLKLHDVQTTELGNILITYSVVDATKPGNTFRSEE</sequence>
<dbReference type="PANTHER" id="PTHR38011">
    <property type="entry name" value="DIHYDROFOLATE REDUCTASE FAMILY PROTEIN (AFU_ORTHOLOGUE AFUA_8G06820)"/>
    <property type="match status" value="1"/>
</dbReference>
<dbReference type="GO" id="GO:0009231">
    <property type="term" value="P:riboflavin biosynthetic process"/>
    <property type="evidence" value="ECO:0007669"/>
    <property type="project" value="InterPro"/>
</dbReference>
<proteinExistence type="predicted"/>
<organism evidence="2 3">
    <name type="scientific">Corynebacterium anserum</name>
    <dbReference type="NCBI Taxonomy" id="2684406"/>
    <lineage>
        <taxon>Bacteria</taxon>
        <taxon>Bacillati</taxon>
        <taxon>Actinomycetota</taxon>
        <taxon>Actinomycetes</taxon>
        <taxon>Mycobacteriales</taxon>
        <taxon>Corynebacteriaceae</taxon>
        <taxon>Corynebacterium</taxon>
    </lineage>
</organism>
<accession>A0A7G7YLG8</accession>
<dbReference type="GO" id="GO:0008703">
    <property type="term" value="F:5-amino-6-(5-phosphoribosylamino)uracil reductase activity"/>
    <property type="evidence" value="ECO:0007669"/>
    <property type="project" value="InterPro"/>
</dbReference>
<feature type="domain" description="Bacterial bifunctional deaminase-reductase C-terminal" evidence="1">
    <location>
        <begin position="5"/>
        <end position="176"/>
    </location>
</feature>
<reference evidence="2 3" key="1">
    <citation type="submission" date="2019-12" db="EMBL/GenBank/DDBJ databases">
        <title>Corynebacterium sp. nov., isolated from feces of the Anser Albifrons in China.</title>
        <authorList>
            <person name="Liu Q."/>
        </authorList>
    </citation>
    <scope>NUCLEOTIDE SEQUENCE [LARGE SCALE GENOMIC DNA]</scope>
    <source>
        <strain evidence="2 3">23H37-10</strain>
    </source>
</reference>
<dbReference type="Proteomes" id="UP000515275">
    <property type="component" value="Chromosome"/>
</dbReference>
<evidence type="ECO:0000313" key="3">
    <source>
        <dbReference type="Proteomes" id="UP000515275"/>
    </source>
</evidence>
<dbReference type="SUPFAM" id="SSF53597">
    <property type="entry name" value="Dihydrofolate reductase-like"/>
    <property type="match status" value="1"/>
</dbReference>
<name>A0A7G7YLG8_9CORY</name>
<evidence type="ECO:0000259" key="1">
    <source>
        <dbReference type="Pfam" id="PF01872"/>
    </source>
</evidence>
<evidence type="ECO:0000313" key="2">
    <source>
        <dbReference type="EMBL" id="QNH95338.1"/>
    </source>
</evidence>